<dbReference type="EMBL" id="JAAGAX010000008">
    <property type="protein sequence ID" value="KAF2307430.1"/>
    <property type="molecule type" value="Genomic_DNA"/>
</dbReference>
<accession>A0A6A6M170</accession>
<comment type="caution">
    <text evidence="1">The sequence shown here is derived from an EMBL/GenBank/DDBJ whole genome shotgun (WGS) entry which is preliminary data.</text>
</comment>
<protein>
    <submittedName>
        <fullName evidence="1">Uncharacterized protein</fullName>
    </submittedName>
</protein>
<dbReference type="PANTHER" id="PTHR34222:SF91">
    <property type="match status" value="1"/>
</dbReference>
<dbReference type="Proteomes" id="UP000467840">
    <property type="component" value="Chromosome 9"/>
</dbReference>
<name>A0A6A6M170_HEVBR</name>
<reference evidence="1 2" key="1">
    <citation type="journal article" date="2020" name="Mol. Plant">
        <title>The Chromosome-Based Rubber Tree Genome Provides New Insights into Spurge Genome Evolution and Rubber Biosynthesis.</title>
        <authorList>
            <person name="Liu J."/>
            <person name="Shi C."/>
            <person name="Shi C.C."/>
            <person name="Li W."/>
            <person name="Zhang Q.J."/>
            <person name="Zhang Y."/>
            <person name="Li K."/>
            <person name="Lu H.F."/>
            <person name="Shi C."/>
            <person name="Zhu S.T."/>
            <person name="Xiao Z.Y."/>
            <person name="Nan H."/>
            <person name="Yue Y."/>
            <person name="Zhu X.G."/>
            <person name="Wu Y."/>
            <person name="Hong X.N."/>
            <person name="Fan G.Y."/>
            <person name="Tong Y."/>
            <person name="Zhang D."/>
            <person name="Mao C.L."/>
            <person name="Liu Y.L."/>
            <person name="Hao S.J."/>
            <person name="Liu W.Q."/>
            <person name="Lv M.Q."/>
            <person name="Zhang H.B."/>
            <person name="Liu Y."/>
            <person name="Hu-Tang G.R."/>
            <person name="Wang J.P."/>
            <person name="Wang J.H."/>
            <person name="Sun Y.H."/>
            <person name="Ni S.B."/>
            <person name="Chen W.B."/>
            <person name="Zhang X.C."/>
            <person name="Jiao Y.N."/>
            <person name="Eichler E.E."/>
            <person name="Li G.H."/>
            <person name="Liu X."/>
            <person name="Gao L.Z."/>
        </authorList>
    </citation>
    <scope>NUCLEOTIDE SEQUENCE [LARGE SCALE GENOMIC DNA]</scope>
    <source>
        <strain evidence="2">cv. GT1</strain>
        <tissue evidence="1">Leaf</tissue>
    </source>
</reference>
<proteinExistence type="predicted"/>
<evidence type="ECO:0000313" key="1">
    <source>
        <dbReference type="EMBL" id="KAF2307430.1"/>
    </source>
</evidence>
<keyword evidence="2" id="KW-1185">Reference proteome</keyword>
<sequence length="149" mass="17000">MYSDFENTSQCFEIRSTIHISRQGTRSVIEYYNIPIALWQEMDLFCETTWNCPDDGVLCNKILEKDRVFDFLQGLNQDLDEVRGRILSTKPLPSIREPSQPFKDSEVDQSTSVATIAQRGNILAFLISKNDNYEAWIIDTGASDHLTGS</sequence>
<dbReference type="PANTHER" id="PTHR34222">
    <property type="entry name" value="GAG_PRE-INTEGRS DOMAIN-CONTAINING PROTEIN"/>
    <property type="match status" value="1"/>
</dbReference>
<evidence type="ECO:0000313" key="2">
    <source>
        <dbReference type="Proteomes" id="UP000467840"/>
    </source>
</evidence>
<organism evidence="1 2">
    <name type="scientific">Hevea brasiliensis</name>
    <name type="common">Para rubber tree</name>
    <name type="synonym">Siphonia brasiliensis</name>
    <dbReference type="NCBI Taxonomy" id="3981"/>
    <lineage>
        <taxon>Eukaryota</taxon>
        <taxon>Viridiplantae</taxon>
        <taxon>Streptophyta</taxon>
        <taxon>Embryophyta</taxon>
        <taxon>Tracheophyta</taxon>
        <taxon>Spermatophyta</taxon>
        <taxon>Magnoliopsida</taxon>
        <taxon>eudicotyledons</taxon>
        <taxon>Gunneridae</taxon>
        <taxon>Pentapetalae</taxon>
        <taxon>rosids</taxon>
        <taxon>fabids</taxon>
        <taxon>Malpighiales</taxon>
        <taxon>Euphorbiaceae</taxon>
        <taxon>Crotonoideae</taxon>
        <taxon>Micrandreae</taxon>
        <taxon>Hevea</taxon>
    </lineage>
</organism>
<dbReference type="AlphaFoldDB" id="A0A6A6M170"/>
<gene>
    <name evidence="1" type="ORF">GH714_028513</name>
</gene>